<reference evidence="1 2" key="1">
    <citation type="journal article" date="2021" name="Hortic Res">
        <title>High-quality reference genome and annotation aids understanding of berry development for evergreen blueberry (Vaccinium darrowii).</title>
        <authorList>
            <person name="Yu J."/>
            <person name="Hulse-Kemp A.M."/>
            <person name="Babiker E."/>
            <person name="Staton M."/>
        </authorList>
    </citation>
    <scope>NUCLEOTIDE SEQUENCE [LARGE SCALE GENOMIC DNA]</scope>
    <source>
        <strain evidence="2">cv. NJ 8807/NJ 8810</strain>
        <tissue evidence="1">Young leaf</tissue>
    </source>
</reference>
<organism evidence="1 2">
    <name type="scientific">Vaccinium darrowii</name>
    <dbReference type="NCBI Taxonomy" id="229202"/>
    <lineage>
        <taxon>Eukaryota</taxon>
        <taxon>Viridiplantae</taxon>
        <taxon>Streptophyta</taxon>
        <taxon>Embryophyta</taxon>
        <taxon>Tracheophyta</taxon>
        <taxon>Spermatophyta</taxon>
        <taxon>Magnoliopsida</taxon>
        <taxon>eudicotyledons</taxon>
        <taxon>Gunneridae</taxon>
        <taxon>Pentapetalae</taxon>
        <taxon>asterids</taxon>
        <taxon>Ericales</taxon>
        <taxon>Ericaceae</taxon>
        <taxon>Vaccinioideae</taxon>
        <taxon>Vaccinieae</taxon>
        <taxon>Vaccinium</taxon>
    </lineage>
</organism>
<evidence type="ECO:0000313" key="2">
    <source>
        <dbReference type="Proteomes" id="UP000828048"/>
    </source>
</evidence>
<name>A0ACB7Z790_9ERIC</name>
<protein>
    <submittedName>
        <fullName evidence="1">Uncharacterized protein</fullName>
    </submittedName>
</protein>
<comment type="caution">
    <text evidence="1">The sequence shown here is derived from an EMBL/GenBank/DDBJ whole genome shotgun (WGS) entry which is preliminary data.</text>
</comment>
<evidence type="ECO:0000313" key="1">
    <source>
        <dbReference type="EMBL" id="KAH7861759.1"/>
    </source>
</evidence>
<proteinExistence type="predicted"/>
<accession>A0ACB7Z790</accession>
<keyword evidence="2" id="KW-1185">Reference proteome</keyword>
<gene>
    <name evidence="1" type="ORF">Vadar_030435</name>
</gene>
<sequence>MLQVHDACARGRCLCHERRPRTNFKRRVSTPPTSSLDVAFRSGIVVPRRTLLWSQKLFFDQTRSCASTKMNGKTSPVGSYTTVIVKHLLWESKIDVNARNGSEWTALDIIYRIKKKEDRKGEDDSKKKEDSIEDGKEDRSTKKEDRKDGYDIIEDVLRNKNAKRRKELFFPFEASWQKKKKETLMIVSSLIATIAFQVGVYPPGGVWVDNAPDHVAGKAITAYNYPNAYRYFMYFNTIGFLLSLTTILELIVALPEKHKFMKFIRSMISWMTIMATAFAYTFSVNVISPSDNHEKPITSDAVKIRPTKRLSPRSTVYIWHQLHLQLSENKSEEPSVRLTPIAFAAAEKESEEPSVSLTPVAFTPASFAAVENKWDGPYVFRPRGFPSAYITKESDSESESEEPLPPLPFAPCENESSTV</sequence>
<dbReference type="EMBL" id="CM037154">
    <property type="protein sequence ID" value="KAH7861759.1"/>
    <property type="molecule type" value="Genomic_DNA"/>
</dbReference>
<dbReference type="Proteomes" id="UP000828048">
    <property type="component" value="Chromosome 4"/>
</dbReference>